<organism evidence="1">
    <name type="scientific">Rhizophora mucronata</name>
    <name type="common">Asiatic mangrove</name>
    <dbReference type="NCBI Taxonomy" id="61149"/>
    <lineage>
        <taxon>Eukaryota</taxon>
        <taxon>Viridiplantae</taxon>
        <taxon>Streptophyta</taxon>
        <taxon>Embryophyta</taxon>
        <taxon>Tracheophyta</taxon>
        <taxon>Spermatophyta</taxon>
        <taxon>Magnoliopsida</taxon>
        <taxon>eudicotyledons</taxon>
        <taxon>Gunneridae</taxon>
        <taxon>Pentapetalae</taxon>
        <taxon>rosids</taxon>
        <taxon>fabids</taxon>
        <taxon>Malpighiales</taxon>
        <taxon>Rhizophoraceae</taxon>
        <taxon>Rhizophora</taxon>
    </lineage>
</organism>
<reference evidence="1" key="1">
    <citation type="submission" date="2018-02" db="EMBL/GenBank/DDBJ databases">
        <title>Rhizophora mucronata_Transcriptome.</title>
        <authorList>
            <person name="Meera S.P."/>
            <person name="Sreeshan A."/>
            <person name="Augustine A."/>
        </authorList>
    </citation>
    <scope>NUCLEOTIDE SEQUENCE</scope>
    <source>
        <tissue evidence="1">Leaf</tissue>
    </source>
</reference>
<accession>A0A2P2PHK0</accession>
<protein>
    <submittedName>
        <fullName evidence="1">Uncharacterized protein</fullName>
    </submittedName>
</protein>
<dbReference type="AlphaFoldDB" id="A0A2P2PHK0"/>
<dbReference type="EMBL" id="GGEC01073770">
    <property type="protein sequence ID" value="MBX54254.1"/>
    <property type="molecule type" value="Transcribed_RNA"/>
</dbReference>
<sequence>MAVRMAVDVEEAVWLVQMSNYSL</sequence>
<evidence type="ECO:0000313" key="1">
    <source>
        <dbReference type="EMBL" id="MBX54254.1"/>
    </source>
</evidence>
<name>A0A2P2PHK0_RHIMU</name>
<proteinExistence type="predicted"/>